<keyword evidence="1" id="KW-0732">Signal</keyword>
<organism evidence="2">
    <name type="scientific">Amblyomma cajennense</name>
    <name type="common">Cayenne tick</name>
    <name type="synonym">Acarus cajennensis</name>
    <dbReference type="NCBI Taxonomy" id="34607"/>
    <lineage>
        <taxon>Eukaryota</taxon>
        <taxon>Metazoa</taxon>
        <taxon>Ecdysozoa</taxon>
        <taxon>Arthropoda</taxon>
        <taxon>Chelicerata</taxon>
        <taxon>Arachnida</taxon>
        <taxon>Acari</taxon>
        <taxon>Parasitiformes</taxon>
        <taxon>Ixodida</taxon>
        <taxon>Ixodoidea</taxon>
        <taxon>Ixodidae</taxon>
        <taxon>Amblyomminae</taxon>
        <taxon>Amblyomma</taxon>
    </lineage>
</organism>
<protein>
    <submittedName>
        <fullName evidence="2">Putative secreted protein</fullName>
    </submittedName>
</protein>
<dbReference type="GO" id="GO:0008237">
    <property type="term" value="F:metallopeptidase activity"/>
    <property type="evidence" value="ECO:0007669"/>
    <property type="project" value="InterPro"/>
</dbReference>
<feature type="signal peptide" evidence="1">
    <location>
        <begin position="1"/>
        <end position="18"/>
    </location>
</feature>
<evidence type="ECO:0000313" key="2">
    <source>
        <dbReference type="EMBL" id="JAC19774.1"/>
    </source>
</evidence>
<sequence>MRRILFLIVSFGVQLSTAASDTTTNGGDKIGENITVVARVFYDSSYDEKLKGKTDSEERKSSSSKPPKEYFEKLFQTVQTRFNERNVSIKIDVGNVTKINNLSAPYEQSELSLNGSQTLDNLKNYSTYLGAPNNAVYFLYTTKNIYKKIDRGDRMPLDLQDMATYGTFCTDNVSAAVVKDRPVRWIYWNTVEALANIFGVKHYSRFRKSDLKTMNETFRRCQASEQTGALSLSTK</sequence>
<dbReference type="AlphaFoldDB" id="A0A023FFM7"/>
<dbReference type="InterPro" id="IPR024079">
    <property type="entry name" value="MetalloPept_cat_dom_sf"/>
</dbReference>
<name>A0A023FFM7_AMBCJ</name>
<accession>A0A023FFM7</accession>
<reference evidence="2" key="1">
    <citation type="submission" date="2014-03" db="EMBL/GenBank/DDBJ databases">
        <title>The sialotranscriptome of Amblyomma triste, Amblyomma parvum and Amblyomma cajennense ticks, uncovered by 454-based RNA-seq.</title>
        <authorList>
            <person name="Garcia G.R."/>
            <person name="Gardinassi L.G."/>
            <person name="Ribeiro J.M."/>
            <person name="Anatriello E."/>
            <person name="Ferreira B.R."/>
            <person name="Moreira H.N."/>
            <person name="Mafra C."/>
            <person name="Olegario M.M."/>
            <person name="Szabo P.J."/>
            <person name="Miranda-Santos I.K."/>
            <person name="Maruyama S.R."/>
        </authorList>
    </citation>
    <scope>NUCLEOTIDE SEQUENCE</scope>
    <source>
        <strain evidence="2">Uberlandia</strain>
        <tissue evidence="2">Salivary glands</tissue>
    </source>
</reference>
<dbReference type="EMBL" id="GBBK01004708">
    <property type="protein sequence ID" value="JAC19774.1"/>
    <property type="molecule type" value="mRNA"/>
</dbReference>
<feature type="chain" id="PRO_5001516609" evidence="1">
    <location>
        <begin position="19"/>
        <end position="235"/>
    </location>
</feature>
<evidence type="ECO:0000256" key="1">
    <source>
        <dbReference type="SAM" id="SignalP"/>
    </source>
</evidence>
<dbReference type="Gene3D" id="3.40.390.10">
    <property type="entry name" value="Collagenase (Catalytic Domain)"/>
    <property type="match status" value="1"/>
</dbReference>
<proteinExistence type="evidence at transcript level"/>